<feature type="transmembrane region" description="Helical" evidence="1">
    <location>
        <begin position="145"/>
        <end position="166"/>
    </location>
</feature>
<dbReference type="Pfam" id="PF06724">
    <property type="entry name" value="DUF1206"/>
    <property type="match status" value="3"/>
</dbReference>
<feature type="domain" description="DUF1206" evidence="2">
    <location>
        <begin position="101"/>
        <end position="167"/>
    </location>
</feature>
<dbReference type="RefSeq" id="WP_169593430.1">
    <property type="nucleotide sequence ID" value="NZ_VCQU01000012.1"/>
</dbReference>
<evidence type="ECO:0000313" key="3">
    <source>
        <dbReference type="EMBL" id="NMN98787.1"/>
    </source>
</evidence>
<feature type="transmembrane region" description="Helical" evidence="1">
    <location>
        <begin position="99"/>
        <end position="119"/>
    </location>
</feature>
<feature type="transmembrane region" description="Helical" evidence="1">
    <location>
        <begin position="187"/>
        <end position="209"/>
    </location>
</feature>
<keyword evidence="1" id="KW-0812">Transmembrane</keyword>
<dbReference type="EMBL" id="VCQU01000012">
    <property type="protein sequence ID" value="NMN98787.1"/>
    <property type="molecule type" value="Genomic_DNA"/>
</dbReference>
<accession>A0A848KTB0</accession>
<gene>
    <name evidence="3" type="ORF">FGL95_27510</name>
</gene>
<dbReference type="AlphaFoldDB" id="A0A848KTB0"/>
<comment type="caution">
    <text evidence="3">The sequence shown here is derived from an EMBL/GenBank/DDBJ whole genome shotgun (WGS) entry which is preliminary data.</text>
</comment>
<name>A0A848KTB0_9NOCA</name>
<sequence>MADAQNRVFERFARAGYVMSGLVHLLIGYIAIRLAVGGAGGTADQSGALAELAAKPGGKAALWVAVVAFSAMALWRLVETALGRSSDPDSKDVSVMDRVKSFALAVVYGAFAFSAFGFARGGGKSSGEQNSGVSARLMTSTSGKALLIAAALVIVGVGGYHVYKGVSKNFLKDLHGASSDLVRRMGIVGYIAKGSVIVGVGVVVVIATVNSEPEKATGLDGALKTLGAQTYGMALLVIAGIGIITYGLYSFVMARQARM</sequence>
<feature type="domain" description="DUF1206" evidence="2">
    <location>
        <begin position="188"/>
        <end position="255"/>
    </location>
</feature>
<feature type="domain" description="DUF1206" evidence="2">
    <location>
        <begin position="15"/>
        <end position="81"/>
    </location>
</feature>
<reference evidence="3 4" key="2">
    <citation type="submission" date="2020-06" db="EMBL/GenBank/DDBJ databases">
        <title>Antribacter stalactiti gen. nov., sp. nov., a new member of the family Nacardiaceae isolated from a cave.</title>
        <authorList>
            <person name="Kim I.S."/>
        </authorList>
    </citation>
    <scope>NUCLEOTIDE SEQUENCE [LARGE SCALE GENOMIC DNA]</scope>
    <source>
        <strain evidence="3 4">YC2-7</strain>
    </source>
</reference>
<reference evidence="3 4" key="1">
    <citation type="submission" date="2019-05" db="EMBL/GenBank/DDBJ databases">
        <authorList>
            <person name="Lee S.D."/>
        </authorList>
    </citation>
    <scope>NUCLEOTIDE SEQUENCE [LARGE SCALE GENOMIC DNA]</scope>
    <source>
        <strain evidence="3 4">YC2-7</strain>
    </source>
</reference>
<feature type="transmembrane region" description="Helical" evidence="1">
    <location>
        <begin position="12"/>
        <end position="32"/>
    </location>
</feature>
<feature type="transmembrane region" description="Helical" evidence="1">
    <location>
        <begin position="60"/>
        <end position="78"/>
    </location>
</feature>
<proteinExistence type="predicted"/>
<dbReference type="InterPro" id="IPR009597">
    <property type="entry name" value="DUF1206"/>
</dbReference>
<keyword evidence="1" id="KW-0472">Membrane</keyword>
<organism evidence="3 4">
    <name type="scientific">Antrihabitans stalactiti</name>
    <dbReference type="NCBI Taxonomy" id="2584121"/>
    <lineage>
        <taxon>Bacteria</taxon>
        <taxon>Bacillati</taxon>
        <taxon>Actinomycetota</taxon>
        <taxon>Actinomycetes</taxon>
        <taxon>Mycobacteriales</taxon>
        <taxon>Nocardiaceae</taxon>
        <taxon>Antrihabitans</taxon>
    </lineage>
</organism>
<protein>
    <submittedName>
        <fullName evidence="3">DUF1206 domain-containing protein</fullName>
    </submittedName>
</protein>
<feature type="transmembrane region" description="Helical" evidence="1">
    <location>
        <begin position="229"/>
        <end position="252"/>
    </location>
</feature>
<evidence type="ECO:0000259" key="2">
    <source>
        <dbReference type="Pfam" id="PF06724"/>
    </source>
</evidence>
<keyword evidence="1" id="KW-1133">Transmembrane helix</keyword>
<evidence type="ECO:0000313" key="4">
    <source>
        <dbReference type="Proteomes" id="UP000535543"/>
    </source>
</evidence>
<keyword evidence="4" id="KW-1185">Reference proteome</keyword>
<dbReference type="Proteomes" id="UP000535543">
    <property type="component" value="Unassembled WGS sequence"/>
</dbReference>
<evidence type="ECO:0000256" key="1">
    <source>
        <dbReference type="SAM" id="Phobius"/>
    </source>
</evidence>